<dbReference type="PROSITE" id="PS00070">
    <property type="entry name" value="ALDEHYDE_DEHYDR_CYS"/>
    <property type="match status" value="1"/>
</dbReference>
<dbReference type="EC" id="1.2.1.3" evidence="3"/>
<dbReference type="EMBL" id="WMBA01000048">
    <property type="protein sequence ID" value="MTD57427.1"/>
    <property type="molecule type" value="Genomic_DNA"/>
</dbReference>
<dbReference type="CDD" id="cd07138">
    <property type="entry name" value="ALDH_CddD_SSP0762"/>
    <property type="match status" value="1"/>
</dbReference>
<evidence type="ECO:0000256" key="1">
    <source>
        <dbReference type="ARBA" id="ARBA00009986"/>
    </source>
</evidence>
<comment type="catalytic activity">
    <reaction evidence="4">
        <text>an aldehyde + NAD(+) + H2O = a carboxylate + NADH + 2 H(+)</text>
        <dbReference type="Rhea" id="RHEA:16185"/>
        <dbReference type="ChEBI" id="CHEBI:15377"/>
        <dbReference type="ChEBI" id="CHEBI:15378"/>
        <dbReference type="ChEBI" id="CHEBI:17478"/>
        <dbReference type="ChEBI" id="CHEBI:29067"/>
        <dbReference type="ChEBI" id="CHEBI:57540"/>
        <dbReference type="ChEBI" id="CHEBI:57945"/>
        <dbReference type="EC" id="1.2.1.3"/>
    </reaction>
</comment>
<evidence type="ECO:0000313" key="10">
    <source>
        <dbReference type="Proteomes" id="UP000440096"/>
    </source>
</evidence>
<dbReference type="FunFam" id="3.40.605.10:FF:000026">
    <property type="entry name" value="Aldehyde dehydrogenase, putative"/>
    <property type="match status" value="1"/>
</dbReference>
<evidence type="ECO:0000256" key="3">
    <source>
        <dbReference type="ARBA" id="ARBA00024226"/>
    </source>
</evidence>
<evidence type="ECO:0000256" key="2">
    <source>
        <dbReference type="ARBA" id="ARBA00023002"/>
    </source>
</evidence>
<dbReference type="FunFam" id="3.40.605.10:FF:000007">
    <property type="entry name" value="NAD/NADP-dependent betaine aldehyde dehydrogenase"/>
    <property type="match status" value="1"/>
</dbReference>
<evidence type="ECO:0000256" key="7">
    <source>
        <dbReference type="SAM" id="MobiDB-lite"/>
    </source>
</evidence>
<comment type="caution">
    <text evidence="9">The sequence shown here is derived from an EMBL/GenBank/DDBJ whole genome shotgun (WGS) entry which is preliminary data.</text>
</comment>
<gene>
    <name evidence="9" type="ORF">GKO32_26155</name>
</gene>
<sequence>MPISAISLTRFHQLEPGGPVPPYDQFFIEGSWVPAIGSERLEVENPATEETITTVRMGSAGDVGAAVSAARRALPGWATTTPEQRKAHLVALRDALGARQQSLAETITADLGCPIRLTTRIQAALPVQVLSDYCDLLDSHRFTETVRNSTIVHEPVGVVAAITPWNYPLYQILCKIAPALAAGCTVVLKPSEVTPLVVWQLFEAVAEAGLPPGVLNFVLGRGPEVGEALVDHPDVDMVSFTGSTAVGRHIGGLCGARVRPVALELGGKSANIILEDADLATAVKVGVANAFLNSGQTCSAWSRMLVPASRYAEAVDMAEAAASRTTVGDPTEETTRMGPVASGPQRKRVVDFIETAVAEGARLITGGTARPADLPTGHYVAPTVLADVDPESTLAQEEVFGPVLAVIPFDDDHHAVAIANNSRYGLAGGVWSADRDRALAVAGRLQAGSIDINGAAYNSRAPFGGYKQSGLGRELGVAGLEEFLQAKAIQQ</sequence>
<dbReference type="InterPro" id="IPR029510">
    <property type="entry name" value="Ald_DH_CS_GLU"/>
</dbReference>
<dbReference type="InterPro" id="IPR016161">
    <property type="entry name" value="Ald_DH/histidinol_DH"/>
</dbReference>
<dbReference type="PROSITE" id="PS00687">
    <property type="entry name" value="ALDEHYDE_DEHYDR_GLU"/>
    <property type="match status" value="1"/>
</dbReference>
<dbReference type="Gene3D" id="3.40.309.10">
    <property type="entry name" value="Aldehyde Dehydrogenase, Chain A, domain 2"/>
    <property type="match status" value="1"/>
</dbReference>
<comment type="similarity">
    <text evidence="1 6">Belongs to the aldehyde dehydrogenase family.</text>
</comment>
<evidence type="ECO:0000313" key="9">
    <source>
        <dbReference type="EMBL" id="MTD57427.1"/>
    </source>
</evidence>
<evidence type="ECO:0000259" key="8">
    <source>
        <dbReference type="Pfam" id="PF00171"/>
    </source>
</evidence>
<keyword evidence="10" id="KW-1185">Reference proteome</keyword>
<protein>
    <recommendedName>
        <fullName evidence="3">aldehyde dehydrogenase (NAD(+))</fullName>
        <ecNumber evidence="3">1.2.1.3</ecNumber>
    </recommendedName>
</protein>
<evidence type="ECO:0000256" key="4">
    <source>
        <dbReference type="ARBA" id="ARBA00049194"/>
    </source>
</evidence>
<keyword evidence="2 6" id="KW-0560">Oxidoreductase</keyword>
<feature type="domain" description="Aldehyde dehydrogenase" evidence="8">
    <location>
        <begin position="32"/>
        <end position="489"/>
    </location>
</feature>
<proteinExistence type="inferred from homology"/>
<dbReference type="FunFam" id="3.40.309.10:FF:000012">
    <property type="entry name" value="Betaine aldehyde dehydrogenase"/>
    <property type="match status" value="1"/>
</dbReference>
<dbReference type="Proteomes" id="UP000440096">
    <property type="component" value="Unassembled WGS sequence"/>
</dbReference>
<dbReference type="InterPro" id="IPR016160">
    <property type="entry name" value="Ald_DH_CS_CYS"/>
</dbReference>
<dbReference type="InterPro" id="IPR016163">
    <property type="entry name" value="Ald_DH_C"/>
</dbReference>
<reference evidence="9 10" key="1">
    <citation type="submission" date="2019-11" db="EMBL/GenBank/DDBJ databases">
        <title>Draft genome of Amycolatopsis RM579.</title>
        <authorList>
            <person name="Duangmal K."/>
            <person name="Mingma R."/>
        </authorList>
    </citation>
    <scope>NUCLEOTIDE SEQUENCE [LARGE SCALE GENOMIC DNA]</scope>
    <source>
        <strain evidence="9 10">RM579</strain>
    </source>
</reference>
<dbReference type="InterPro" id="IPR016162">
    <property type="entry name" value="Ald_DH_N"/>
</dbReference>
<dbReference type="SUPFAM" id="SSF53720">
    <property type="entry name" value="ALDH-like"/>
    <property type="match status" value="1"/>
</dbReference>
<feature type="region of interest" description="Disordered" evidence="7">
    <location>
        <begin position="322"/>
        <end position="343"/>
    </location>
</feature>
<dbReference type="OrthoDB" id="6882680at2"/>
<dbReference type="PANTHER" id="PTHR42804">
    <property type="entry name" value="ALDEHYDE DEHYDROGENASE"/>
    <property type="match status" value="1"/>
</dbReference>
<dbReference type="Pfam" id="PF00171">
    <property type="entry name" value="Aldedh"/>
    <property type="match status" value="1"/>
</dbReference>
<dbReference type="InterPro" id="IPR015590">
    <property type="entry name" value="Aldehyde_DH_dom"/>
</dbReference>
<feature type="active site" evidence="5">
    <location>
        <position position="264"/>
    </location>
</feature>
<organism evidence="9 10">
    <name type="scientific">Amycolatopsis pithecellobii</name>
    <dbReference type="NCBI Taxonomy" id="664692"/>
    <lineage>
        <taxon>Bacteria</taxon>
        <taxon>Bacillati</taxon>
        <taxon>Actinomycetota</taxon>
        <taxon>Actinomycetes</taxon>
        <taxon>Pseudonocardiales</taxon>
        <taxon>Pseudonocardiaceae</taxon>
        <taxon>Amycolatopsis</taxon>
    </lineage>
</organism>
<accession>A0A6N7YWG5</accession>
<dbReference type="GO" id="GO:0004029">
    <property type="term" value="F:aldehyde dehydrogenase (NAD+) activity"/>
    <property type="evidence" value="ECO:0007669"/>
    <property type="project" value="UniProtKB-EC"/>
</dbReference>
<name>A0A6N7YWG5_9PSEU</name>
<dbReference type="AlphaFoldDB" id="A0A6N7YWG5"/>
<dbReference type="PANTHER" id="PTHR42804:SF1">
    <property type="entry name" value="ALDEHYDE DEHYDROGENASE-RELATED"/>
    <property type="match status" value="1"/>
</dbReference>
<evidence type="ECO:0000256" key="5">
    <source>
        <dbReference type="PROSITE-ProRule" id="PRU10007"/>
    </source>
</evidence>
<dbReference type="Gene3D" id="3.40.605.10">
    <property type="entry name" value="Aldehyde Dehydrogenase, Chain A, domain 1"/>
    <property type="match status" value="1"/>
</dbReference>
<evidence type="ECO:0000256" key="6">
    <source>
        <dbReference type="RuleBase" id="RU003345"/>
    </source>
</evidence>